<evidence type="ECO:0000256" key="3">
    <source>
        <dbReference type="ARBA" id="ARBA00023163"/>
    </source>
</evidence>
<dbReference type="Pfam" id="PF00440">
    <property type="entry name" value="TetR_N"/>
    <property type="match status" value="1"/>
</dbReference>
<dbReference type="InterPro" id="IPR011075">
    <property type="entry name" value="TetR_C"/>
</dbReference>
<dbReference type="SUPFAM" id="SSF46689">
    <property type="entry name" value="Homeodomain-like"/>
    <property type="match status" value="1"/>
</dbReference>
<dbReference type="SUPFAM" id="SSF48498">
    <property type="entry name" value="Tetracyclin repressor-like, C-terminal domain"/>
    <property type="match status" value="1"/>
</dbReference>
<organism evidence="7 8">
    <name type="scientific">Nesterenkonia xinjiangensis</name>
    <dbReference type="NCBI Taxonomy" id="225327"/>
    <lineage>
        <taxon>Bacteria</taxon>
        <taxon>Bacillati</taxon>
        <taxon>Actinomycetota</taxon>
        <taxon>Actinomycetes</taxon>
        <taxon>Micrococcales</taxon>
        <taxon>Micrococcaceae</taxon>
        <taxon>Nesterenkonia</taxon>
    </lineage>
</organism>
<sequence length="205" mass="22846">MSSTVQPDVGARRTPGRPRREGHDERALSAVIHLIDQGRPVTVSAVVEASGVSRSALYRRWPGMTELIAAALDRGRATIELDIDGDIREAIMSIMFGDPAAALGPSYSERRFRARMALVMQNPDVQQAYWKAHVRRRRAAFHRALSEAVRRGDLRSDLDLEACIDLINGVFYYQVVVRGARMDHPEVAARCCEAFDVAWRGMITG</sequence>
<dbReference type="PANTHER" id="PTHR30055:SF230">
    <property type="entry name" value="TRANSCRIPTIONAL REGULATORY PROTEIN (PROBABLY TETR-FAMILY)-RELATED"/>
    <property type="match status" value="1"/>
</dbReference>
<reference evidence="7 8" key="1">
    <citation type="submission" date="2020-07" db="EMBL/GenBank/DDBJ databases">
        <title>Sequencing the genomes of 1000 actinobacteria strains.</title>
        <authorList>
            <person name="Klenk H.-P."/>
        </authorList>
    </citation>
    <scope>NUCLEOTIDE SEQUENCE [LARGE SCALE GENOMIC DNA]</scope>
    <source>
        <strain evidence="7 8">DSM 15475</strain>
    </source>
</reference>
<feature type="DNA-binding region" description="H-T-H motif" evidence="4">
    <location>
        <begin position="42"/>
        <end position="61"/>
    </location>
</feature>
<dbReference type="RefSeq" id="WP_179540840.1">
    <property type="nucleotide sequence ID" value="NZ_BAAALL010000004.1"/>
</dbReference>
<keyword evidence="2 4" id="KW-0238">DNA-binding</keyword>
<dbReference type="EMBL" id="JACCFY010000001">
    <property type="protein sequence ID" value="NYJ77345.1"/>
    <property type="molecule type" value="Genomic_DNA"/>
</dbReference>
<dbReference type="InterPro" id="IPR001647">
    <property type="entry name" value="HTH_TetR"/>
</dbReference>
<dbReference type="GO" id="GO:0000976">
    <property type="term" value="F:transcription cis-regulatory region binding"/>
    <property type="evidence" value="ECO:0007669"/>
    <property type="project" value="TreeGrafter"/>
</dbReference>
<dbReference type="Gene3D" id="1.10.10.60">
    <property type="entry name" value="Homeodomain-like"/>
    <property type="match status" value="1"/>
</dbReference>
<evidence type="ECO:0000313" key="8">
    <source>
        <dbReference type="Proteomes" id="UP000535437"/>
    </source>
</evidence>
<dbReference type="InterPro" id="IPR036271">
    <property type="entry name" value="Tet_transcr_reg_TetR-rel_C_sf"/>
</dbReference>
<dbReference type="Gene3D" id="1.10.357.10">
    <property type="entry name" value="Tetracycline Repressor, domain 2"/>
    <property type="match status" value="1"/>
</dbReference>
<feature type="region of interest" description="Disordered" evidence="5">
    <location>
        <begin position="1"/>
        <end position="25"/>
    </location>
</feature>
<evidence type="ECO:0000256" key="1">
    <source>
        <dbReference type="ARBA" id="ARBA00023015"/>
    </source>
</evidence>
<dbReference type="GO" id="GO:0003700">
    <property type="term" value="F:DNA-binding transcription factor activity"/>
    <property type="evidence" value="ECO:0007669"/>
    <property type="project" value="TreeGrafter"/>
</dbReference>
<gene>
    <name evidence="7" type="ORF">HNR09_000756</name>
</gene>
<evidence type="ECO:0000256" key="4">
    <source>
        <dbReference type="PROSITE-ProRule" id="PRU00335"/>
    </source>
</evidence>
<keyword evidence="8" id="KW-1185">Reference proteome</keyword>
<proteinExistence type="predicted"/>
<dbReference type="Proteomes" id="UP000535437">
    <property type="component" value="Unassembled WGS sequence"/>
</dbReference>
<name>A0A7Z0K9L4_9MICC</name>
<evidence type="ECO:0000313" key="7">
    <source>
        <dbReference type="EMBL" id="NYJ77345.1"/>
    </source>
</evidence>
<evidence type="ECO:0000256" key="2">
    <source>
        <dbReference type="ARBA" id="ARBA00023125"/>
    </source>
</evidence>
<dbReference type="InterPro" id="IPR050109">
    <property type="entry name" value="HTH-type_TetR-like_transc_reg"/>
</dbReference>
<keyword evidence="3" id="KW-0804">Transcription</keyword>
<dbReference type="AlphaFoldDB" id="A0A7Z0K9L4"/>
<comment type="caution">
    <text evidence="7">The sequence shown here is derived from an EMBL/GenBank/DDBJ whole genome shotgun (WGS) entry which is preliminary data.</text>
</comment>
<feature type="domain" description="HTH tetR-type" evidence="6">
    <location>
        <begin position="21"/>
        <end position="79"/>
    </location>
</feature>
<evidence type="ECO:0000256" key="5">
    <source>
        <dbReference type="SAM" id="MobiDB-lite"/>
    </source>
</evidence>
<accession>A0A7Z0K9L4</accession>
<dbReference type="InterPro" id="IPR009057">
    <property type="entry name" value="Homeodomain-like_sf"/>
</dbReference>
<protein>
    <submittedName>
        <fullName evidence="7">AcrR family transcriptional regulator</fullName>
    </submittedName>
</protein>
<dbReference type="PROSITE" id="PS50977">
    <property type="entry name" value="HTH_TETR_2"/>
    <property type="match status" value="1"/>
</dbReference>
<dbReference type="PANTHER" id="PTHR30055">
    <property type="entry name" value="HTH-TYPE TRANSCRIPTIONAL REGULATOR RUTR"/>
    <property type="match status" value="1"/>
</dbReference>
<keyword evidence="1" id="KW-0805">Transcription regulation</keyword>
<dbReference type="Pfam" id="PF16859">
    <property type="entry name" value="TetR_C_11"/>
    <property type="match status" value="1"/>
</dbReference>
<evidence type="ECO:0000259" key="6">
    <source>
        <dbReference type="PROSITE" id="PS50977"/>
    </source>
</evidence>